<dbReference type="Proteomes" id="UP000013750">
    <property type="component" value="Unassembled WGS sequence"/>
</dbReference>
<feature type="compositionally biased region" description="Low complexity" evidence="6">
    <location>
        <begin position="654"/>
        <end position="715"/>
    </location>
</feature>
<dbReference type="SUPFAM" id="SSF52058">
    <property type="entry name" value="L domain-like"/>
    <property type="match status" value="1"/>
</dbReference>
<feature type="signal peptide" evidence="8">
    <location>
        <begin position="1"/>
        <end position="20"/>
    </location>
</feature>
<evidence type="ECO:0000313" key="12">
    <source>
        <dbReference type="Proteomes" id="UP000013750"/>
    </source>
</evidence>
<evidence type="ECO:0000313" key="11">
    <source>
        <dbReference type="EMBL" id="EOW79212.1"/>
    </source>
</evidence>
<dbReference type="Gene3D" id="2.60.40.10">
    <property type="entry name" value="Immunoglobulins"/>
    <property type="match status" value="1"/>
</dbReference>
<keyword evidence="1" id="KW-0134">Cell wall</keyword>
<feature type="compositionally biased region" description="Polar residues" evidence="6">
    <location>
        <begin position="32"/>
        <end position="55"/>
    </location>
</feature>
<dbReference type="PANTHER" id="PTHR13491:SF0">
    <property type="entry name" value="ZINC FINGER CCHC DOMAIN-CONTAINING PROTEIN 10"/>
    <property type="match status" value="1"/>
</dbReference>
<evidence type="ECO:0000259" key="9">
    <source>
        <dbReference type="PROSITE" id="PS50847"/>
    </source>
</evidence>
<feature type="region of interest" description="Disordered" evidence="6">
    <location>
        <begin position="654"/>
        <end position="729"/>
    </location>
</feature>
<evidence type="ECO:0000256" key="2">
    <source>
        <dbReference type="ARBA" id="ARBA00022525"/>
    </source>
</evidence>
<gene>
    <name evidence="11" type="ORF">I592_03350</name>
    <name evidence="10" type="ORF">UKC_00097</name>
</gene>
<dbReference type="InterPro" id="IPR013783">
    <property type="entry name" value="Ig-like_fold"/>
</dbReference>
<evidence type="ECO:0000256" key="3">
    <source>
        <dbReference type="ARBA" id="ARBA00022729"/>
    </source>
</evidence>
<keyword evidence="3 8" id="KW-0732">Signal</keyword>
<dbReference type="NCBIfam" id="TIGR01167">
    <property type="entry name" value="LPXTG_anchor"/>
    <property type="match status" value="1"/>
</dbReference>
<accession>R2VMQ5</accession>
<dbReference type="EMBL" id="AJDQ01000002">
    <property type="protein sequence ID" value="EOI58911.1"/>
    <property type="molecule type" value="Genomic_DNA"/>
</dbReference>
<dbReference type="Proteomes" id="UP000014160">
    <property type="component" value="Unassembled WGS sequence"/>
</dbReference>
<evidence type="ECO:0000313" key="10">
    <source>
        <dbReference type="EMBL" id="EOI58911.1"/>
    </source>
</evidence>
<evidence type="ECO:0000313" key="13">
    <source>
        <dbReference type="Proteomes" id="UP000014160"/>
    </source>
</evidence>
<dbReference type="AlphaFoldDB" id="R2VMQ5"/>
<dbReference type="InterPro" id="IPR009459">
    <property type="entry name" value="MucBP_dom"/>
</dbReference>
<dbReference type="InterPro" id="IPR054360">
    <property type="entry name" value="InlK_D2"/>
</dbReference>
<keyword evidence="7" id="KW-0812">Transmembrane</keyword>
<feature type="compositionally biased region" description="Low complexity" evidence="6">
    <location>
        <begin position="60"/>
        <end position="104"/>
    </location>
</feature>
<dbReference type="HOGENOM" id="CLU_023908_0_0_9"/>
<dbReference type="InterPro" id="IPR032675">
    <property type="entry name" value="LRR_dom_sf"/>
</dbReference>
<evidence type="ECO:0000256" key="8">
    <source>
        <dbReference type="SAM" id="SignalP"/>
    </source>
</evidence>
<comment type="caution">
    <text evidence="10">The sequence shown here is derived from an EMBL/GenBank/DDBJ whole genome shotgun (WGS) entry which is preliminary data.</text>
</comment>
<dbReference type="PANTHER" id="PTHR13491">
    <property type="entry name" value="ZCCHC10 PROTEIN"/>
    <property type="match status" value="1"/>
</dbReference>
<evidence type="ECO:0000256" key="4">
    <source>
        <dbReference type="ARBA" id="ARBA00022737"/>
    </source>
</evidence>
<keyword evidence="7" id="KW-0472">Membrane</keyword>
<dbReference type="Pfam" id="PF22122">
    <property type="entry name" value="InlK_D2"/>
    <property type="match status" value="1"/>
</dbReference>
<feature type="region of interest" description="Disordered" evidence="6">
    <location>
        <begin position="32"/>
        <end position="114"/>
    </location>
</feature>
<dbReference type="Pfam" id="PF06458">
    <property type="entry name" value="MucBP"/>
    <property type="match status" value="2"/>
</dbReference>
<dbReference type="Gene3D" id="3.10.20.320">
    <property type="entry name" value="Putative peptidoglycan bound protein (lpxtg motif)"/>
    <property type="match status" value="2"/>
</dbReference>
<dbReference type="Pfam" id="PF00746">
    <property type="entry name" value="Gram_pos_anchor"/>
    <property type="match status" value="1"/>
</dbReference>
<organism evidence="10 12">
    <name type="scientific">Enterococcus gilvus ATCC BAA-350</name>
    <dbReference type="NCBI Taxonomy" id="1158614"/>
    <lineage>
        <taxon>Bacteria</taxon>
        <taxon>Bacillati</taxon>
        <taxon>Bacillota</taxon>
        <taxon>Bacilli</taxon>
        <taxon>Lactobacillales</taxon>
        <taxon>Enterococcaceae</taxon>
        <taxon>Enterococcus</taxon>
    </lineage>
</organism>
<dbReference type="OrthoDB" id="2174091at2"/>
<evidence type="ECO:0000256" key="5">
    <source>
        <dbReference type="ARBA" id="ARBA00023088"/>
    </source>
</evidence>
<dbReference type="Gene3D" id="3.80.10.10">
    <property type="entry name" value="Ribonuclease Inhibitor"/>
    <property type="match status" value="1"/>
</dbReference>
<dbReference type="InterPro" id="IPR022038">
    <property type="entry name" value="Ig-like_bact"/>
</dbReference>
<evidence type="ECO:0000256" key="7">
    <source>
        <dbReference type="SAM" id="Phobius"/>
    </source>
</evidence>
<keyword evidence="4" id="KW-0677">Repeat</keyword>
<evidence type="ECO:0000256" key="1">
    <source>
        <dbReference type="ARBA" id="ARBA00022512"/>
    </source>
</evidence>
<dbReference type="eggNOG" id="COG4886">
    <property type="taxonomic scope" value="Bacteria"/>
</dbReference>
<dbReference type="RefSeq" id="WP_010778548.1">
    <property type="nucleotide sequence ID" value="NZ_ASWH01000002.1"/>
</dbReference>
<reference evidence="11 13" key="2">
    <citation type="submission" date="2013-03" db="EMBL/GenBank/DDBJ databases">
        <title>The Genome Sequence of Enterococcus gilvus ATCC BAA-350 (PacBio/Illumina hybrid assembly).</title>
        <authorList>
            <consortium name="The Broad Institute Genomics Platform"/>
            <consortium name="The Broad Institute Genome Sequencing Center for Infectious Disease"/>
            <person name="Earl A."/>
            <person name="Russ C."/>
            <person name="Gilmore M."/>
            <person name="Surin D."/>
            <person name="Walker B."/>
            <person name="Young S."/>
            <person name="Zeng Q."/>
            <person name="Gargeya S."/>
            <person name="Fitzgerald M."/>
            <person name="Haas B."/>
            <person name="Abouelleil A."/>
            <person name="Allen A.W."/>
            <person name="Alvarado L."/>
            <person name="Arachchi H.M."/>
            <person name="Berlin A.M."/>
            <person name="Chapman S.B."/>
            <person name="Gainer-Dewar J."/>
            <person name="Goldberg J."/>
            <person name="Griggs A."/>
            <person name="Gujja S."/>
            <person name="Hansen M."/>
            <person name="Howarth C."/>
            <person name="Imamovic A."/>
            <person name="Ireland A."/>
            <person name="Larimer J."/>
            <person name="McCowan C."/>
            <person name="Murphy C."/>
            <person name="Pearson M."/>
            <person name="Poon T.W."/>
            <person name="Priest M."/>
            <person name="Roberts A."/>
            <person name="Saif S."/>
            <person name="Shea T."/>
            <person name="Sisk P."/>
            <person name="Sykes S."/>
            <person name="Wortman J."/>
            <person name="Nusbaum C."/>
            <person name="Birren B."/>
        </authorList>
    </citation>
    <scope>NUCLEOTIDE SEQUENCE [LARGE SCALE GENOMIC DNA]</scope>
    <source>
        <strain evidence="11 13">ATCC BAA-350</strain>
    </source>
</reference>
<dbReference type="Gene3D" id="2.60.40.3890">
    <property type="match status" value="1"/>
</dbReference>
<keyword evidence="5" id="KW-0572">Peptidoglycan-anchor</keyword>
<dbReference type="InterPro" id="IPR019931">
    <property type="entry name" value="LPXTG_anchor"/>
</dbReference>
<evidence type="ECO:0000256" key="6">
    <source>
        <dbReference type="SAM" id="MobiDB-lite"/>
    </source>
</evidence>
<feature type="transmembrane region" description="Helical" evidence="7">
    <location>
        <begin position="737"/>
        <end position="755"/>
    </location>
</feature>
<name>R2VMQ5_9ENTE</name>
<dbReference type="EMBL" id="ASWH01000002">
    <property type="protein sequence ID" value="EOW79212.1"/>
    <property type="molecule type" value="Genomic_DNA"/>
</dbReference>
<dbReference type="PATRIC" id="fig|1158614.3.peg.82"/>
<keyword evidence="13" id="KW-1185">Reference proteome</keyword>
<keyword evidence="7" id="KW-1133">Transmembrane helix</keyword>
<dbReference type="Pfam" id="PF07523">
    <property type="entry name" value="Big_3"/>
    <property type="match status" value="1"/>
</dbReference>
<feature type="domain" description="Gram-positive cocci surface proteins LPxTG" evidence="9">
    <location>
        <begin position="727"/>
        <end position="761"/>
    </location>
</feature>
<dbReference type="PROSITE" id="PS50847">
    <property type="entry name" value="GRAM_POS_ANCHORING"/>
    <property type="match status" value="1"/>
</dbReference>
<reference evidence="10 12" key="1">
    <citation type="submission" date="2013-02" db="EMBL/GenBank/DDBJ databases">
        <title>The Genome Sequence of Enterococcus gilvus ATCC BAA-350.</title>
        <authorList>
            <consortium name="The Broad Institute Genome Sequencing Platform"/>
            <consortium name="The Broad Institute Genome Sequencing Center for Infectious Disease"/>
            <person name="Earl A.M."/>
            <person name="Gilmore M.S."/>
            <person name="Lebreton F."/>
            <person name="Walker B."/>
            <person name="Young S.K."/>
            <person name="Zeng Q."/>
            <person name="Gargeya S."/>
            <person name="Fitzgerald M."/>
            <person name="Haas B."/>
            <person name="Abouelleil A."/>
            <person name="Alvarado L."/>
            <person name="Arachchi H.M."/>
            <person name="Berlin A.M."/>
            <person name="Chapman S.B."/>
            <person name="Dewar J."/>
            <person name="Goldberg J."/>
            <person name="Griggs A."/>
            <person name="Gujja S."/>
            <person name="Hansen M."/>
            <person name="Howarth C."/>
            <person name="Imamovic A."/>
            <person name="Larimer J."/>
            <person name="McCowan C."/>
            <person name="Murphy C."/>
            <person name="Neiman D."/>
            <person name="Pearson M."/>
            <person name="Priest M."/>
            <person name="Roberts A."/>
            <person name="Saif S."/>
            <person name="Shea T."/>
            <person name="Sisk P."/>
            <person name="Sykes S."/>
            <person name="Wortman J."/>
            <person name="Nusbaum C."/>
            <person name="Birren B."/>
        </authorList>
    </citation>
    <scope>NUCLEOTIDE SEQUENCE [LARGE SCALE GENOMIC DNA]</scope>
    <source>
        <strain evidence="10 12">ATCC BAA-350</strain>
    </source>
</reference>
<proteinExistence type="predicted"/>
<keyword evidence="2" id="KW-0964">Secreted</keyword>
<feature type="chain" id="PRO_5038915319" evidence="8">
    <location>
        <begin position="21"/>
        <end position="761"/>
    </location>
</feature>
<sequence length="761" mass="81774">MKKNLYVLMASMLVAGPALSFPIQSNAEATAATSSDSIPTPASEPVSSTQASQALPSTPPVSSTTATTQASVPTTASSSTTDAPASTTSDSQSTSTTSTTSSTPETRSADLTTWMPDPVLQQIVAKAVGKTVDTLTKEDMPKLTTLYIQNADSAIATLRGLELATNLDSFYMNANSQISDFSLLAALPKLSQVYLMGANVNDQNVPNFGTGITRLNLSGSSVTDNVYDKITKMTGLLSLTFESNMNITTIKPATALPQLNELRVQFCGITDFTPINQMPALTQLAAFGQNTGRNDPATAINAKELNYDAEKQTVYIPFSMMPNRMTNFDGYVPPFSTSNSASQTYLDFNGTQLASSRLAITDEGITVSGVTQDEFDNLQTFEYNARLNNPVGSYKQPERFTFYAISSGTYLHQFTIQHTAVSPGLTVNYVDEDGDEIAPSQTVEGNVGDPYDVTTETYQPEIPGYLLDQDQLPANVVGTLTAEAQTVTYIYQQNKAVLKTHDSKIYVGDPWTAKDNFDGGTDTWGNPITFEDVTFEDNVDPSKVGQYEVKYTYDRVPNRMWTGDYATATATVTVVDRSKEAQPVTIRYVDPDGKEIHKKKELHGTIGEAFDVSDKKYQPAIPNYTLDNKQLPKNAKGLFSDKAQTVTYVYQPVTTPTTTTSDSSSETTPPSTTTDTSTTTETSSSSQSSGKISDSSSSTSGGNGTPAGTSSTPPSNRGTAKQTDKKLPQTNEKITPAYLLAGLAILSFATGLLIVSRKKVN</sequence>
<dbReference type="InterPro" id="IPR039715">
    <property type="entry name" value="ZCCHC10"/>
</dbReference>
<protein>
    <submittedName>
        <fullName evidence="10">LPXTG-domain-containing protein cell wall anchor domain</fullName>
    </submittedName>
</protein>